<name>A0A554XAJ9_9BURK</name>
<accession>A0A554XAJ9</accession>
<dbReference type="InterPro" id="IPR043132">
    <property type="entry name" value="BCAT-like_C"/>
</dbReference>
<dbReference type="STRING" id="307486.GCA_000807215_01360"/>
<dbReference type="GO" id="GO:0046820">
    <property type="term" value="F:4-amino-4-deoxychorismate synthase activity"/>
    <property type="evidence" value="ECO:0007669"/>
    <property type="project" value="UniProtKB-EC"/>
</dbReference>
<dbReference type="Proteomes" id="UP000317763">
    <property type="component" value="Unassembled WGS sequence"/>
</dbReference>
<dbReference type="AlphaFoldDB" id="A0A554XAJ9"/>
<gene>
    <name evidence="2" type="primary">pabB</name>
    <name evidence="2" type="ORF">Ttaiw_00917</name>
</gene>
<keyword evidence="2" id="KW-0808">Transferase</keyword>
<evidence type="ECO:0000313" key="3">
    <source>
        <dbReference type="Proteomes" id="UP000317763"/>
    </source>
</evidence>
<evidence type="ECO:0000259" key="1">
    <source>
        <dbReference type="Pfam" id="PF00425"/>
    </source>
</evidence>
<dbReference type="InterPro" id="IPR036038">
    <property type="entry name" value="Aminotransferase-like"/>
</dbReference>
<organism evidence="2 3">
    <name type="scientific">Tepidimonas taiwanensis</name>
    <dbReference type="NCBI Taxonomy" id="307486"/>
    <lineage>
        <taxon>Bacteria</taxon>
        <taxon>Pseudomonadati</taxon>
        <taxon>Pseudomonadota</taxon>
        <taxon>Betaproteobacteria</taxon>
        <taxon>Burkholderiales</taxon>
        <taxon>Tepidimonas</taxon>
    </lineage>
</organism>
<keyword evidence="3" id="KW-1185">Reference proteome</keyword>
<dbReference type="EMBL" id="VJOM01000007">
    <property type="protein sequence ID" value="TSE32809.1"/>
    <property type="molecule type" value="Genomic_DNA"/>
</dbReference>
<dbReference type="InterPro" id="IPR019999">
    <property type="entry name" value="Anth_synth_I-like"/>
</dbReference>
<reference evidence="2 3" key="1">
    <citation type="submission" date="2019-07" db="EMBL/GenBank/DDBJ databases">
        <title>Tepidimonas taiwanensis I1-1 draft genome.</title>
        <authorList>
            <person name="Da Costa M.S."/>
            <person name="Froufe H.J.C."/>
            <person name="Egas C."/>
            <person name="Albuquerque L."/>
        </authorList>
    </citation>
    <scope>NUCLEOTIDE SEQUENCE [LARGE SCALE GENOMIC DNA]</scope>
    <source>
        <strain evidence="2 3">I1-1</strain>
    </source>
</reference>
<dbReference type="SUPFAM" id="SSF56322">
    <property type="entry name" value="ADC synthase"/>
    <property type="match status" value="1"/>
</dbReference>
<dbReference type="Pfam" id="PF01063">
    <property type="entry name" value="Aminotran_4"/>
    <property type="match status" value="1"/>
</dbReference>
<dbReference type="Pfam" id="PF00425">
    <property type="entry name" value="Chorismate_bind"/>
    <property type="match status" value="1"/>
</dbReference>
<dbReference type="InterPro" id="IPR005801">
    <property type="entry name" value="ADC_synthase"/>
</dbReference>
<dbReference type="PANTHER" id="PTHR11236:SF50">
    <property type="entry name" value="AMINODEOXYCHORISMATE SYNTHASE COMPONENT 1"/>
    <property type="match status" value="1"/>
</dbReference>
<evidence type="ECO:0000313" key="2">
    <source>
        <dbReference type="EMBL" id="TSE32809.1"/>
    </source>
</evidence>
<protein>
    <submittedName>
        <fullName evidence="2">Aminodeoxychorismate synthase component 1</fullName>
        <ecNumber evidence="2">2.6.1.85</ecNumber>
    </submittedName>
</protein>
<dbReference type="InterPro" id="IPR001544">
    <property type="entry name" value="Aminotrans_IV"/>
</dbReference>
<dbReference type="PANTHER" id="PTHR11236">
    <property type="entry name" value="AMINOBENZOATE/ANTHRANILATE SYNTHASE"/>
    <property type="match status" value="1"/>
</dbReference>
<dbReference type="OrthoDB" id="9803598at2"/>
<dbReference type="Gene3D" id="3.20.10.10">
    <property type="entry name" value="D-amino Acid Aminotransferase, subunit A, domain 2"/>
    <property type="match status" value="1"/>
</dbReference>
<comment type="caution">
    <text evidence="2">The sequence shown here is derived from an EMBL/GenBank/DDBJ whole genome shotgun (WGS) entry which is preliminary data.</text>
</comment>
<proteinExistence type="predicted"/>
<dbReference type="GO" id="GO:0000162">
    <property type="term" value="P:L-tryptophan biosynthetic process"/>
    <property type="evidence" value="ECO:0007669"/>
    <property type="project" value="TreeGrafter"/>
</dbReference>
<dbReference type="EC" id="2.6.1.85" evidence="2"/>
<dbReference type="InterPro" id="IPR015890">
    <property type="entry name" value="Chorismate_C"/>
</dbReference>
<dbReference type="SUPFAM" id="SSF56752">
    <property type="entry name" value="D-aminoacid aminotransferase-like PLP-dependent enzymes"/>
    <property type="match status" value="1"/>
</dbReference>
<dbReference type="PRINTS" id="PR00095">
    <property type="entry name" value="ANTSNTHASEI"/>
</dbReference>
<dbReference type="RefSeq" id="WP_052231552.1">
    <property type="nucleotide sequence ID" value="NZ_CP083911.1"/>
</dbReference>
<feature type="domain" description="Chorismate-utilising enzyme C-terminal" evidence="1">
    <location>
        <begin position="129"/>
        <end position="395"/>
    </location>
</feature>
<sequence length="615" mass="67310">MSSSPPPSAHTAWIDFGDPLAPEAPRWRWRFGAPRRWWVAWRADEVPAVLDAVHAASCAGAWCVGWVAYEAAAAAGLPVSAPAAGQALAVWAAFDRAEPWPIEPTAADGPCPAWQVQGWTPAWDEAAIAQAVQQVRDRIECGEFYQVNLTQRVRAQWRPAGDTPVQAALLAWFERLLDAQPGGYALLLDARAAGVQPWAVASVSPELFVDWCGSTLTTRPMKGTAARVSDPEQDAARARTLQADPKERAENVMIVDLLRNDLGRVAQLGSVRVRDLWQVQALPTVWQMTSTVQAQARAGLRLSDLWRALFPCGSVTGAPKHQAMACIRALERDPRGVYCGAAGIVQPGGRVTLNVPIRTLVLTGEPQRSTVVVGVGSGVTWGSSAQGEAAEWRAKLAFVARADAPFALLESLRLERGRVARARSHWRRLHRAALHFGWWWAGAPQAVRRRWWDALRAAARAHPQGIWKLRVVVERSGQVQAQVTPVQPWTLPVSIALAHEPMAAADDFVRHKTTRRDAYARFVAPPGCVDVLLYNAAGEITECTIGNIAACVDGQWVTPPLSCGLLPGVMRSHLLRQGVLREARLTLDDIPRVTRWALMNSVRGWVEVRLVRPGD</sequence>
<keyword evidence="2" id="KW-0032">Aminotransferase</keyword>
<dbReference type="Gene3D" id="3.60.120.10">
    <property type="entry name" value="Anthranilate synthase"/>
    <property type="match status" value="1"/>
</dbReference>